<evidence type="ECO:0000256" key="1">
    <source>
        <dbReference type="ARBA" id="ARBA00004651"/>
    </source>
</evidence>
<dbReference type="PANTHER" id="PTHR34702">
    <property type="entry name" value="NA(+)/H(+) ANTIPORTER SUBUNIT F1"/>
    <property type="match status" value="1"/>
</dbReference>
<comment type="caution">
    <text evidence="9">The sequence shown here is derived from an EMBL/GenBank/DDBJ whole genome shotgun (WGS) entry which is preliminary data.</text>
</comment>
<organism evidence="9 10">
    <name type="scientific">Deinococcus yavapaiensis KR-236</name>
    <dbReference type="NCBI Taxonomy" id="694435"/>
    <lineage>
        <taxon>Bacteria</taxon>
        <taxon>Thermotogati</taxon>
        <taxon>Deinococcota</taxon>
        <taxon>Deinococci</taxon>
        <taxon>Deinococcales</taxon>
        <taxon>Deinococcaceae</taxon>
        <taxon>Deinococcus</taxon>
    </lineage>
</organism>
<dbReference type="Pfam" id="PF04066">
    <property type="entry name" value="MrpF_PhaF"/>
    <property type="match status" value="1"/>
</dbReference>
<reference evidence="9 10" key="1">
    <citation type="submission" date="2018-06" db="EMBL/GenBank/DDBJ databases">
        <title>Genomic Encyclopedia of Type Strains, Phase IV (KMG-IV): sequencing the most valuable type-strain genomes for metagenomic binning, comparative biology and taxonomic classification.</title>
        <authorList>
            <person name="Goeker M."/>
        </authorList>
    </citation>
    <scope>NUCLEOTIDE SEQUENCE [LARGE SCALE GENOMIC DNA]</scope>
    <source>
        <strain evidence="9 10">DSM 18048</strain>
    </source>
</reference>
<evidence type="ECO:0000256" key="8">
    <source>
        <dbReference type="SAM" id="Phobius"/>
    </source>
</evidence>
<evidence type="ECO:0000256" key="4">
    <source>
        <dbReference type="ARBA" id="ARBA00022475"/>
    </source>
</evidence>
<evidence type="ECO:0000256" key="5">
    <source>
        <dbReference type="ARBA" id="ARBA00022692"/>
    </source>
</evidence>
<dbReference type="GO" id="GO:0015385">
    <property type="term" value="F:sodium:proton antiporter activity"/>
    <property type="evidence" value="ECO:0007669"/>
    <property type="project" value="TreeGrafter"/>
</dbReference>
<protein>
    <submittedName>
        <fullName evidence="9">Multicomponent K+:H+ antiporter subunit F/multicomponent Na+:H+ antiporter subunit F</fullName>
    </submittedName>
</protein>
<keyword evidence="6 8" id="KW-1133">Transmembrane helix</keyword>
<feature type="transmembrane region" description="Helical" evidence="8">
    <location>
        <begin position="60"/>
        <end position="80"/>
    </location>
</feature>
<keyword evidence="7 8" id="KW-0472">Membrane</keyword>
<gene>
    <name evidence="9" type="ORF">DES52_101342</name>
</gene>
<keyword evidence="5 8" id="KW-0812">Transmembrane</keyword>
<name>A0A318SC03_9DEIO</name>
<proteinExistence type="inferred from homology"/>
<dbReference type="OrthoDB" id="9799958at2"/>
<keyword evidence="10" id="KW-1185">Reference proteome</keyword>
<evidence type="ECO:0000256" key="3">
    <source>
        <dbReference type="ARBA" id="ARBA00022448"/>
    </source>
</evidence>
<dbReference type="Proteomes" id="UP000248326">
    <property type="component" value="Unassembled WGS sequence"/>
</dbReference>
<dbReference type="GO" id="GO:0005886">
    <property type="term" value="C:plasma membrane"/>
    <property type="evidence" value="ECO:0007669"/>
    <property type="project" value="UniProtKB-SubCell"/>
</dbReference>
<dbReference type="InterPro" id="IPR007208">
    <property type="entry name" value="MrpF/PhaF-like"/>
</dbReference>
<feature type="transmembrane region" description="Helical" evidence="8">
    <location>
        <begin position="35"/>
        <end position="54"/>
    </location>
</feature>
<evidence type="ECO:0000313" key="9">
    <source>
        <dbReference type="EMBL" id="PYE56538.1"/>
    </source>
</evidence>
<evidence type="ECO:0000256" key="7">
    <source>
        <dbReference type="ARBA" id="ARBA00023136"/>
    </source>
</evidence>
<dbReference type="EMBL" id="QJSX01000001">
    <property type="protein sequence ID" value="PYE56538.1"/>
    <property type="molecule type" value="Genomic_DNA"/>
</dbReference>
<dbReference type="RefSeq" id="WP_110885015.1">
    <property type="nucleotide sequence ID" value="NZ_QJSX01000001.1"/>
</dbReference>
<keyword evidence="3" id="KW-0813">Transport</keyword>
<comment type="similarity">
    <text evidence="2">Belongs to the CPA3 antiporters (TC 2.A.63) subunit F family.</text>
</comment>
<comment type="subcellular location">
    <subcellularLocation>
        <location evidence="1">Cell membrane</location>
        <topology evidence="1">Multi-pass membrane protein</topology>
    </subcellularLocation>
</comment>
<accession>A0A318SC03</accession>
<evidence type="ECO:0000256" key="6">
    <source>
        <dbReference type="ARBA" id="ARBA00022989"/>
    </source>
</evidence>
<dbReference type="AlphaFoldDB" id="A0A318SC03"/>
<evidence type="ECO:0000256" key="2">
    <source>
        <dbReference type="ARBA" id="ARBA00009212"/>
    </source>
</evidence>
<sequence length="86" mass="9566">MFIDLALVVVGLATILVTFRVLIGPTWGDRIMAFDFLSVNMTLLFVLLALRFGYHDFLDAALVLALLGFLSTVALARYMLLGRVMK</sequence>
<feature type="transmembrane region" description="Helical" evidence="8">
    <location>
        <begin position="6"/>
        <end position="23"/>
    </location>
</feature>
<evidence type="ECO:0000313" key="10">
    <source>
        <dbReference type="Proteomes" id="UP000248326"/>
    </source>
</evidence>
<dbReference type="PANTHER" id="PTHR34702:SF1">
    <property type="entry name" value="NA(+)_H(+) ANTIPORTER SUBUNIT F"/>
    <property type="match status" value="1"/>
</dbReference>
<keyword evidence="4" id="KW-1003">Cell membrane</keyword>